<evidence type="ECO:0000256" key="10">
    <source>
        <dbReference type="SAM" id="MobiDB-lite"/>
    </source>
</evidence>
<comment type="similarity">
    <text evidence="2 8">Belongs to the SYF2 family.</text>
</comment>
<dbReference type="eggNOG" id="KOG2609">
    <property type="taxonomic scope" value="Eukaryota"/>
</dbReference>
<evidence type="ECO:0000256" key="2">
    <source>
        <dbReference type="ARBA" id="ARBA00010028"/>
    </source>
</evidence>
<dbReference type="STRING" id="1071383.J7S370"/>
<dbReference type="GO" id="GO:0005681">
    <property type="term" value="C:spliceosomal complex"/>
    <property type="evidence" value="ECO:0007669"/>
    <property type="project" value="UniProtKB-KW"/>
</dbReference>
<organism evidence="11 12">
    <name type="scientific">Huiozyma naganishii (strain ATCC MYA-139 / BCRC 22969 / CBS 8797 / KCTC 17520 / NBRC 10181 / NCYC 3082 / Yp74L-3)</name>
    <name type="common">Yeast</name>
    <name type="synonym">Kazachstania naganishii</name>
    <dbReference type="NCBI Taxonomy" id="1071383"/>
    <lineage>
        <taxon>Eukaryota</taxon>
        <taxon>Fungi</taxon>
        <taxon>Dikarya</taxon>
        <taxon>Ascomycota</taxon>
        <taxon>Saccharomycotina</taxon>
        <taxon>Saccharomycetes</taxon>
        <taxon>Saccharomycetales</taxon>
        <taxon>Saccharomycetaceae</taxon>
        <taxon>Huiozyma</taxon>
    </lineage>
</organism>
<dbReference type="KEGG" id="kng:KNAG_0B00820"/>
<comment type="subcellular location">
    <subcellularLocation>
        <location evidence="1 8">Nucleus</location>
    </subcellularLocation>
</comment>
<evidence type="ECO:0000256" key="6">
    <source>
        <dbReference type="ARBA" id="ARBA00023187"/>
    </source>
</evidence>
<evidence type="ECO:0000256" key="9">
    <source>
        <dbReference type="SAM" id="Coils"/>
    </source>
</evidence>
<accession>J7S370</accession>
<evidence type="ECO:0000256" key="3">
    <source>
        <dbReference type="ARBA" id="ARBA00014745"/>
    </source>
</evidence>
<evidence type="ECO:0000313" key="11">
    <source>
        <dbReference type="EMBL" id="CCK68529.1"/>
    </source>
</evidence>
<comment type="function">
    <text evidence="8">Involved in pre-mRNA splicing.</text>
</comment>
<dbReference type="RefSeq" id="XP_022462775.1">
    <property type="nucleotide sequence ID" value="XM_022611358.1"/>
</dbReference>
<gene>
    <name evidence="11" type="primary">KNAG0B00820</name>
    <name evidence="11" type="ordered locus">KNAG_0B00820</name>
</gene>
<dbReference type="OrthoDB" id="199717at2759"/>
<keyword evidence="7 8" id="KW-0539">Nucleus</keyword>
<dbReference type="EMBL" id="HE978315">
    <property type="protein sequence ID" value="CCK68529.1"/>
    <property type="molecule type" value="Genomic_DNA"/>
</dbReference>
<sequence length="207" mass="23320">MKMRCPSRGTAVEQGLSKGRDRPDTSSTISFVGTMGLTELRDKFKTLSQESQRLRVRIRKQQAEVEKPKVYSLQAAEPSVDGIDGAEVVDNVTVKLLNTPLRQLEAREARRGENGDDAVARVEGDRVAKDTYKKELALLGRKSTRGTYRDNVERLVTHLNDVSKKRYLVRKNKMKRQGARGGSSLDGYINEKNKQFNKKLQRNGPST</sequence>
<dbReference type="Proteomes" id="UP000006310">
    <property type="component" value="Chromosome 2"/>
</dbReference>
<dbReference type="GO" id="GO:0000398">
    <property type="term" value="P:mRNA splicing, via spliceosome"/>
    <property type="evidence" value="ECO:0007669"/>
    <property type="project" value="UniProtKB-UniRule"/>
</dbReference>
<keyword evidence="6 8" id="KW-0508">mRNA splicing</keyword>
<reference evidence="11 12" key="1">
    <citation type="journal article" date="2011" name="Proc. Natl. Acad. Sci. U.S.A.">
        <title>Evolutionary erosion of yeast sex chromosomes by mating-type switching accidents.</title>
        <authorList>
            <person name="Gordon J.L."/>
            <person name="Armisen D."/>
            <person name="Proux-Wera E."/>
            <person name="Oheigeartaigh S.S."/>
            <person name="Byrne K.P."/>
            <person name="Wolfe K.H."/>
        </authorList>
    </citation>
    <scope>NUCLEOTIDE SEQUENCE [LARGE SCALE GENOMIC DNA]</scope>
    <source>
        <strain evidence="12">ATCC MYA-139 / BCRC 22969 / CBS 8797 / CCRC 22969 / KCTC 17520 / NBRC 10181 / NCYC 3082</strain>
    </source>
</reference>
<evidence type="ECO:0000256" key="8">
    <source>
        <dbReference type="RuleBase" id="RU367148"/>
    </source>
</evidence>
<feature type="coiled-coil region" evidence="9">
    <location>
        <begin position="37"/>
        <end position="64"/>
    </location>
</feature>
<evidence type="ECO:0000256" key="5">
    <source>
        <dbReference type="ARBA" id="ARBA00022728"/>
    </source>
</evidence>
<feature type="region of interest" description="Disordered" evidence="10">
    <location>
        <begin position="1"/>
        <end position="30"/>
    </location>
</feature>
<evidence type="ECO:0000256" key="1">
    <source>
        <dbReference type="ARBA" id="ARBA00004123"/>
    </source>
</evidence>
<keyword evidence="9" id="KW-0175">Coiled coil</keyword>
<feature type="region of interest" description="Disordered" evidence="10">
    <location>
        <begin position="173"/>
        <end position="207"/>
    </location>
</feature>
<evidence type="ECO:0000256" key="4">
    <source>
        <dbReference type="ARBA" id="ARBA00022664"/>
    </source>
</evidence>
<keyword evidence="4 8" id="KW-0507">mRNA processing</keyword>
<keyword evidence="5 8" id="KW-0747">Spliceosome</keyword>
<dbReference type="AlphaFoldDB" id="J7S370"/>
<dbReference type="GeneID" id="34524179"/>
<dbReference type="Pfam" id="PF08231">
    <property type="entry name" value="SYF2"/>
    <property type="match status" value="1"/>
</dbReference>
<comment type="subunit">
    <text evidence="8">May be part of a spliceosome complex.</text>
</comment>
<keyword evidence="12" id="KW-1185">Reference proteome</keyword>
<reference evidence="12" key="2">
    <citation type="submission" date="2012-08" db="EMBL/GenBank/DDBJ databases">
        <title>Genome sequence of Kazachstania naganishii.</title>
        <authorList>
            <person name="Gordon J.L."/>
            <person name="Armisen D."/>
            <person name="Proux-Wera E."/>
            <person name="OhEigeartaigh S.S."/>
            <person name="Byrne K.P."/>
            <person name="Wolfe K.H."/>
        </authorList>
    </citation>
    <scope>NUCLEOTIDE SEQUENCE [LARGE SCALE GENOMIC DNA]</scope>
    <source>
        <strain evidence="12">ATCC MYA-139 / BCRC 22969 / CBS 8797 / CCRC 22969 / KCTC 17520 / NBRC 10181 / NCYC 3082</strain>
    </source>
</reference>
<name>J7S370_HUIN7</name>
<evidence type="ECO:0000313" key="12">
    <source>
        <dbReference type="Proteomes" id="UP000006310"/>
    </source>
</evidence>
<protein>
    <recommendedName>
        <fullName evidence="3 8">Pre-mRNA-splicing factor SYF2</fullName>
    </recommendedName>
</protein>
<evidence type="ECO:0000256" key="7">
    <source>
        <dbReference type="ARBA" id="ARBA00023242"/>
    </source>
</evidence>
<proteinExistence type="inferred from homology"/>
<dbReference type="InterPro" id="IPR013260">
    <property type="entry name" value="mRNA_splic_SYF2"/>
</dbReference>
<dbReference type="HOGENOM" id="CLU_114239_0_0_1"/>